<comment type="caution">
    <text evidence="4">The sequence shown here is derived from an EMBL/GenBank/DDBJ whole genome shotgun (WGS) entry which is preliminary data.</text>
</comment>
<evidence type="ECO:0000313" key="4">
    <source>
        <dbReference type="EMBL" id="MFD0988517.1"/>
    </source>
</evidence>
<organism evidence="4 5">
    <name type="scientific">Mariniflexile jejuense</name>
    <dbReference type="NCBI Taxonomy" id="1173582"/>
    <lineage>
        <taxon>Bacteria</taxon>
        <taxon>Pseudomonadati</taxon>
        <taxon>Bacteroidota</taxon>
        <taxon>Flavobacteriia</taxon>
        <taxon>Flavobacteriales</taxon>
        <taxon>Flavobacteriaceae</taxon>
        <taxon>Mariniflexile</taxon>
    </lineage>
</organism>
<evidence type="ECO:0000256" key="2">
    <source>
        <dbReference type="SAM" id="SignalP"/>
    </source>
</evidence>
<feature type="signal peptide" evidence="2">
    <location>
        <begin position="1"/>
        <end position="21"/>
    </location>
</feature>
<feature type="chain" id="PRO_5045968503" evidence="2">
    <location>
        <begin position="22"/>
        <end position="146"/>
    </location>
</feature>
<evidence type="ECO:0000259" key="3">
    <source>
        <dbReference type="PROSITE" id="PS51352"/>
    </source>
</evidence>
<dbReference type="Proteomes" id="UP001597061">
    <property type="component" value="Unassembled WGS sequence"/>
</dbReference>
<protein>
    <submittedName>
        <fullName evidence="4">Thioredoxin family protein</fullName>
    </submittedName>
</protein>
<name>A0ABW3JGG3_9FLAO</name>
<evidence type="ECO:0000256" key="1">
    <source>
        <dbReference type="ARBA" id="ARBA00022729"/>
    </source>
</evidence>
<evidence type="ECO:0000313" key="5">
    <source>
        <dbReference type="Proteomes" id="UP001597061"/>
    </source>
</evidence>
<dbReference type="InterPro" id="IPR051099">
    <property type="entry name" value="AGR/TXD"/>
</dbReference>
<accession>A0ABW3JGG3</accession>
<dbReference type="Pfam" id="PF13899">
    <property type="entry name" value="Thioredoxin_7"/>
    <property type="match status" value="1"/>
</dbReference>
<dbReference type="SUPFAM" id="SSF52833">
    <property type="entry name" value="Thioredoxin-like"/>
    <property type="match status" value="1"/>
</dbReference>
<dbReference type="Gene3D" id="3.40.30.10">
    <property type="entry name" value="Glutaredoxin"/>
    <property type="match status" value="1"/>
</dbReference>
<sequence length="146" mass="16827">MKTKLVYLVVLVCITSFSAVAQDWKTNFEEAKQLASKNNQNIVLVFQGSDWCAPCIKLDKEIWSTQEYQNLAKNHFVMLKADFPRKKANKLSEEQELQNKKLAETYNNQGYFPYVVVLNKNGKVLGSLGYEKISPTQYYNKLASFK</sequence>
<dbReference type="RefSeq" id="WP_379924073.1">
    <property type="nucleotide sequence ID" value="NZ_JBHTJI010000001.1"/>
</dbReference>
<dbReference type="PANTHER" id="PTHR15337">
    <property type="entry name" value="ANTERIOR GRADIENT PROTEIN-RELATED"/>
    <property type="match status" value="1"/>
</dbReference>
<dbReference type="InterPro" id="IPR036249">
    <property type="entry name" value="Thioredoxin-like_sf"/>
</dbReference>
<dbReference type="PROSITE" id="PS51352">
    <property type="entry name" value="THIOREDOXIN_2"/>
    <property type="match status" value="1"/>
</dbReference>
<gene>
    <name evidence="4" type="ORF">ACFQ1R_00285</name>
</gene>
<reference evidence="5" key="1">
    <citation type="journal article" date="2019" name="Int. J. Syst. Evol. Microbiol.">
        <title>The Global Catalogue of Microorganisms (GCM) 10K type strain sequencing project: providing services to taxonomists for standard genome sequencing and annotation.</title>
        <authorList>
            <consortium name="The Broad Institute Genomics Platform"/>
            <consortium name="The Broad Institute Genome Sequencing Center for Infectious Disease"/>
            <person name="Wu L."/>
            <person name="Ma J."/>
        </authorList>
    </citation>
    <scope>NUCLEOTIDE SEQUENCE [LARGE SCALE GENOMIC DNA]</scope>
    <source>
        <strain evidence="5">CCUG 62414</strain>
    </source>
</reference>
<keyword evidence="1 2" id="KW-0732">Signal</keyword>
<proteinExistence type="predicted"/>
<dbReference type="PANTHER" id="PTHR15337:SF11">
    <property type="entry name" value="THIOREDOXIN DOMAIN-CONTAINING PROTEIN"/>
    <property type="match status" value="1"/>
</dbReference>
<dbReference type="EMBL" id="JBHTJI010000001">
    <property type="protein sequence ID" value="MFD0988517.1"/>
    <property type="molecule type" value="Genomic_DNA"/>
</dbReference>
<dbReference type="InterPro" id="IPR013766">
    <property type="entry name" value="Thioredoxin_domain"/>
</dbReference>
<keyword evidence="5" id="KW-1185">Reference proteome</keyword>
<feature type="domain" description="Thioredoxin" evidence="3">
    <location>
        <begin position="8"/>
        <end position="146"/>
    </location>
</feature>